<comment type="caution">
    <text evidence="1">The sequence shown here is derived from an EMBL/GenBank/DDBJ whole genome shotgun (WGS) entry which is preliminary data.</text>
</comment>
<reference evidence="1" key="1">
    <citation type="journal article" date="2020" name="mSystems">
        <title>Genome- and Community-Level Interaction Insights into Carbon Utilization and Element Cycling Functions of Hydrothermarchaeota in Hydrothermal Sediment.</title>
        <authorList>
            <person name="Zhou Z."/>
            <person name="Liu Y."/>
            <person name="Xu W."/>
            <person name="Pan J."/>
            <person name="Luo Z.H."/>
            <person name="Li M."/>
        </authorList>
    </citation>
    <scope>NUCLEOTIDE SEQUENCE [LARGE SCALE GENOMIC DNA]</scope>
    <source>
        <strain evidence="1">SpSt-468</strain>
    </source>
</reference>
<accession>A0A7C3IY49</accession>
<dbReference type="AlphaFoldDB" id="A0A7C3IY49"/>
<dbReference type="EMBL" id="DSTX01000011">
    <property type="protein sequence ID" value="HFK21034.1"/>
    <property type="molecule type" value="Genomic_DNA"/>
</dbReference>
<dbReference type="Pfam" id="PF03966">
    <property type="entry name" value="Trm112p"/>
    <property type="match status" value="1"/>
</dbReference>
<name>A0A7C3IY49_9CREN</name>
<organism evidence="1">
    <name type="scientific">Candidatus Methanomethylicus mesodigestus</name>
    <dbReference type="NCBI Taxonomy" id="1867258"/>
    <lineage>
        <taxon>Archaea</taxon>
        <taxon>Thermoproteota</taxon>
        <taxon>Methanosuratincolia</taxon>
        <taxon>Candidatus Methanomethylicales</taxon>
        <taxon>Candidatus Methanomethylicaceae</taxon>
        <taxon>Candidatus Methanomethylicus</taxon>
    </lineage>
</organism>
<proteinExistence type="predicted"/>
<dbReference type="SUPFAM" id="SSF158997">
    <property type="entry name" value="Trm112p-like"/>
    <property type="match status" value="1"/>
</dbReference>
<protein>
    <submittedName>
        <fullName evidence="1">Trm112 family protein</fullName>
    </submittedName>
</protein>
<gene>
    <name evidence="1" type="ORF">ENS19_07170</name>
</gene>
<evidence type="ECO:0000313" key="1">
    <source>
        <dbReference type="EMBL" id="HFK21034.1"/>
    </source>
</evidence>
<dbReference type="InterPro" id="IPR005651">
    <property type="entry name" value="Trm112-like"/>
</dbReference>
<sequence length="91" mass="10444">MKRRLLDILACPMCKHHPIDLLVFEEGQEIEAGMLTCGSCGRWYPIIDGIPHMLPDELRGCEEDVGFLSKWKDRVPEAVLREGKPYSLKDF</sequence>
<dbReference type="Gene3D" id="2.20.25.10">
    <property type="match status" value="1"/>
</dbReference>